<keyword evidence="2" id="KW-0548">Nucleotidyltransferase</keyword>
<dbReference type="PANTHER" id="PTHR34047">
    <property type="entry name" value="NUCLEAR INTRON MATURASE 1, MITOCHONDRIAL-RELATED"/>
    <property type="match status" value="1"/>
</dbReference>
<feature type="domain" description="Reverse transcriptase" evidence="1">
    <location>
        <begin position="1"/>
        <end position="202"/>
    </location>
</feature>
<dbReference type="PANTHER" id="PTHR34047:SF8">
    <property type="entry name" value="PROTEIN YKFC"/>
    <property type="match status" value="1"/>
</dbReference>
<dbReference type="InterPro" id="IPR024937">
    <property type="entry name" value="Domain_X"/>
</dbReference>
<dbReference type="InterPro" id="IPR043502">
    <property type="entry name" value="DNA/RNA_pol_sf"/>
</dbReference>
<evidence type="ECO:0000313" key="2">
    <source>
        <dbReference type="EMBL" id="MFC7442737.1"/>
    </source>
</evidence>
<dbReference type="InterPro" id="IPR000477">
    <property type="entry name" value="RT_dom"/>
</dbReference>
<dbReference type="Pfam" id="PF00078">
    <property type="entry name" value="RVT_1"/>
    <property type="match status" value="1"/>
</dbReference>
<comment type="caution">
    <text evidence="2">The sequence shown here is derived from an EMBL/GenBank/DDBJ whole genome shotgun (WGS) entry which is preliminary data.</text>
</comment>
<dbReference type="SUPFAM" id="SSF56672">
    <property type="entry name" value="DNA/RNA polymerases"/>
    <property type="match status" value="1"/>
</dbReference>
<dbReference type="PROSITE" id="PS50878">
    <property type="entry name" value="RT_POL"/>
    <property type="match status" value="1"/>
</dbReference>
<organism evidence="2 3">
    <name type="scientific">Laceyella putida</name>
    <dbReference type="NCBI Taxonomy" id="110101"/>
    <lineage>
        <taxon>Bacteria</taxon>
        <taxon>Bacillati</taxon>
        <taxon>Bacillota</taxon>
        <taxon>Bacilli</taxon>
        <taxon>Bacillales</taxon>
        <taxon>Thermoactinomycetaceae</taxon>
        <taxon>Laceyella</taxon>
    </lineage>
</organism>
<dbReference type="GO" id="GO:0003964">
    <property type="term" value="F:RNA-directed DNA polymerase activity"/>
    <property type="evidence" value="ECO:0007669"/>
    <property type="project" value="UniProtKB-KW"/>
</dbReference>
<proteinExistence type="predicted"/>
<dbReference type="Proteomes" id="UP001596500">
    <property type="component" value="Unassembled WGS sequence"/>
</dbReference>
<gene>
    <name evidence="2" type="ORF">ACFQNG_16820</name>
</gene>
<name>A0ABW2RP00_9BACL</name>
<dbReference type="InterPro" id="IPR051083">
    <property type="entry name" value="GrpII_Intron_Splice-Mob/Def"/>
</dbReference>
<accession>A0ABW2RP00</accession>
<keyword evidence="3" id="KW-1185">Reference proteome</keyword>
<dbReference type="EMBL" id="JBHTBW010000060">
    <property type="protein sequence ID" value="MFC7442737.1"/>
    <property type="molecule type" value="Genomic_DNA"/>
</dbReference>
<evidence type="ECO:0000313" key="3">
    <source>
        <dbReference type="Proteomes" id="UP001596500"/>
    </source>
</evidence>
<keyword evidence="2" id="KW-0695">RNA-directed DNA polymerase</keyword>
<evidence type="ECO:0000259" key="1">
    <source>
        <dbReference type="PROSITE" id="PS50878"/>
    </source>
</evidence>
<sequence length="348" mass="40890">MFIEGDIEKCFDSLNHNVLLDILREKIHDNRCLRLIGNLLKAGYLEDWRYKVTLSGTPQGGIVSPLLANIYLNKLDKYVEDVLLHTYNRGTRRKENTEYIKISNRIKYLRRKGRHQEAQQLRKQMQQLPSYDPCDPDFRRLHYVRYADDFLLGFIGSKKDAEEIKEQINKYLSSELQLTLSDTKTLITHARTEDARFLGYEITTLHNNKKHGKKGQRNINGIIGFRIPMEVIRDKCKPYKKNGKSIHRAERLNDNPYSIVAQYHSEYCGVVEYYRRALNLYQIDHLRWIMECSLAKTLAHKHKISVTKVFNKYKTTVQTSEGARKVLQIKIEREGKETTHSAMGRHFT</sequence>
<dbReference type="CDD" id="cd01651">
    <property type="entry name" value="RT_G2_intron"/>
    <property type="match status" value="1"/>
</dbReference>
<dbReference type="Pfam" id="PF01348">
    <property type="entry name" value="Intron_maturas2"/>
    <property type="match status" value="1"/>
</dbReference>
<dbReference type="RefSeq" id="WP_379866817.1">
    <property type="nucleotide sequence ID" value="NZ_JBHTBW010000060.1"/>
</dbReference>
<reference evidence="3" key="1">
    <citation type="journal article" date="2019" name="Int. J. Syst. Evol. Microbiol.">
        <title>The Global Catalogue of Microorganisms (GCM) 10K type strain sequencing project: providing services to taxonomists for standard genome sequencing and annotation.</title>
        <authorList>
            <consortium name="The Broad Institute Genomics Platform"/>
            <consortium name="The Broad Institute Genome Sequencing Center for Infectious Disease"/>
            <person name="Wu L."/>
            <person name="Ma J."/>
        </authorList>
    </citation>
    <scope>NUCLEOTIDE SEQUENCE [LARGE SCALE GENOMIC DNA]</scope>
    <source>
        <strain evidence="3">CGMCC 1.12942</strain>
    </source>
</reference>
<keyword evidence="2" id="KW-0808">Transferase</keyword>
<protein>
    <submittedName>
        <fullName evidence="2">Reverse transcriptase domain-containing protein</fullName>
    </submittedName>
</protein>